<feature type="domain" description="Phospholipase C/D" evidence="2">
    <location>
        <begin position="135"/>
        <end position="251"/>
    </location>
</feature>
<organism evidence="3">
    <name type="scientific">Desulfobacca acetoxidans</name>
    <dbReference type="NCBI Taxonomy" id="60893"/>
    <lineage>
        <taxon>Bacteria</taxon>
        <taxon>Pseudomonadati</taxon>
        <taxon>Thermodesulfobacteriota</taxon>
        <taxon>Desulfobaccia</taxon>
        <taxon>Desulfobaccales</taxon>
        <taxon>Desulfobaccaceae</taxon>
        <taxon>Desulfobacca</taxon>
    </lineage>
</organism>
<sequence length="361" mass="40119">MRHNLASHRNGCHVTISRRYRFQSKLQVRRGGYRVGRKPELERIAKILGLLRPRPGPGSRGAMSYELVHAAVMIFCRYQLPQLPSPKLFRFGSPGLGPTFPKRRHRNMKRLISATVLALTLAAPIPALAWGDAPTHFSLSAELVNEAGSLPEAIAAHPQVFVQAAAAPDIASTALFLTTGRTYVHTLEFAESLLAVAQNDAERAMAYAWGAHVAADAVAHRSETNPEGYIPEAQPLHQLVEVAVDTVIFYDYAGFPPPFDLTSWDQVNVNFDANLLFRASLHYYHKVRRVPLVWPWVATQALQSLKTAITAEYDYIKLKKDASLSLAFLKDLAAKGILPSEDFRESYQESLVAAKYWIAGH</sequence>
<name>A0A7C3WRW1_9BACT</name>
<feature type="transmembrane region" description="Helical" evidence="1">
    <location>
        <begin position="111"/>
        <end position="130"/>
    </location>
</feature>
<comment type="caution">
    <text evidence="3">The sequence shown here is derived from an EMBL/GenBank/DDBJ whole genome shotgun (WGS) entry which is preliminary data.</text>
</comment>
<dbReference type="AlphaFoldDB" id="A0A7C3WRW1"/>
<gene>
    <name evidence="3" type="ORF">ENV62_00855</name>
</gene>
<accession>A0A7C3WRW1</accession>
<keyword evidence="1" id="KW-0472">Membrane</keyword>
<dbReference type="InterPro" id="IPR029002">
    <property type="entry name" value="PLPC/GPLD1"/>
</dbReference>
<protein>
    <recommendedName>
        <fullName evidence="2">Phospholipase C/D domain-containing protein</fullName>
    </recommendedName>
</protein>
<dbReference type="EMBL" id="DTHB01000015">
    <property type="protein sequence ID" value="HGB13777.1"/>
    <property type="molecule type" value="Genomic_DNA"/>
</dbReference>
<evidence type="ECO:0000313" key="3">
    <source>
        <dbReference type="EMBL" id="HGB13777.1"/>
    </source>
</evidence>
<proteinExistence type="predicted"/>
<dbReference type="Pfam" id="PF00882">
    <property type="entry name" value="Zn_dep_PLPC"/>
    <property type="match status" value="1"/>
</dbReference>
<evidence type="ECO:0000259" key="2">
    <source>
        <dbReference type="Pfam" id="PF00882"/>
    </source>
</evidence>
<evidence type="ECO:0000256" key="1">
    <source>
        <dbReference type="SAM" id="Phobius"/>
    </source>
</evidence>
<keyword evidence="1" id="KW-1133">Transmembrane helix</keyword>
<keyword evidence="1" id="KW-0812">Transmembrane</keyword>
<reference evidence="3" key="1">
    <citation type="journal article" date="2020" name="mSystems">
        <title>Genome- and Community-Level Interaction Insights into Carbon Utilization and Element Cycling Functions of Hydrothermarchaeota in Hydrothermal Sediment.</title>
        <authorList>
            <person name="Zhou Z."/>
            <person name="Liu Y."/>
            <person name="Xu W."/>
            <person name="Pan J."/>
            <person name="Luo Z.H."/>
            <person name="Li M."/>
        </authorList>
    </citation>
    <scope>NUCLEOTIDE SEQUENCE [LARGE SCALE GENOMIC DNA]</scope>
    <source>
        <strain evidence="3">SpSt-776</strain>
    </source>
</reference>